<organism evidence="12 13">
    <name type="scientific">Panagrellus redivivus</name>
    <name type="common">Microworm</name>
    <dbReference type="NCBI Taxonomy" id="6233"/>
    <lineage>
        <taxon>Eukaryota</taxon>
        <taxon>Metazoa</taxon>
        <taxon>Ecdysozoa</taxon>
        <taxon>Nematoda</taxon>
        <taxon>Chromadorea</taxon>
        <taxon>Rhabditida</taxon>
        <taxon>Tylenchina</taxon>
        <taxon>Panagrolaimomorpha</taxon>
        <taxon>Panagrolaimoidea</taxon>
        <taxon>Panagrolaimidae</taxon>
        <taxon>Panagrellus</taxon>
    </lineage>
</organism>
<dbReference type="Proteomes" id="UP000492821">
    <property type="component" value="Unassembled WGS sequence"/>
</dbReference>
<evidence type="ECO:0000256" key="2">
    <source>
        <dbReference type="ARBA" id="ARBA00004430"/>
    </source>
</evidence>
<feature type="compositionally biased region" description="Low complexity" evidence="9">
    <location>
        <begin position="312"/>
        <end position="323"/>
    </location>
</feature>
<keyword evidence="12" id="KW-1185">Reference proteome</keyword>
<comment type="similarity">
    <text evidence="8">Belongs to the TRAF3IP1 family.</text>
</comment>
<feature type="compositionally biased region" description="Basic and acidic residues" evidence="9">
    <location>
        <begin position="135"/>
        <end position="186"/>
    </location>
</feature>
<feature type="compositionally biased region" description="Basic and acidic residues" evidence="9">
    <location>
        <begin position="195"/>
        <end position="226"/>
    </location>
</feature>
<dbReference type="Pfam" id="PF17749">
    <property type="entry name" value="MIP-T3_C"/>
    <property type="match status" value="1"/>
</dbReference>
<reference evidence="12" key="1">
    <citation type="journal article" date="2013" name="Genetics">
        <title>The draft genome and transcriptome of Panagrellus redivivus are shaped by the harsh demands of a free-living lifestyle.</title>
        <authorList>
            <person name="Srinivasan J."/>
            <person name="Dillman A.R."/>
            <person name="Macchietto M.G."/>
            <person name="Heikkinen L."/>
            <person name="Lakso M."/>
            <person name="Fracchia K.M."/>
            <person name="Antoshechkin I."/>
            <person name="Mortazavi A."/>
            <person name="Wong G."/>
            <person name="Sternberg P.W."/>
        </authorList>
    </citation>
    <scope>NUCLEOTIDE SEQUENCE [LARGE SCALE GENOMIC DNA]</scope>
    <source>
        <strain evidence="12">MT8872</strain>
    </source>
</reference>
<sequence length="663" mass="73963">MANTALTRSLFEPLIQKPPLTDQLLQRPPFKFLHDVVNETIRATGYLAELFTADDLDHTKAAADKTSKISFLEKLIDALNVDGSLNDVKASRIVAGKDAELTNVMLQKLATEAAAHKSVSSSSAKPSKHKSSKSKSKERSKSKEHSSHRSSKDSKEKDHEKEKPEKKKSSSKLKTPEPTKEKEKEKKSSKKSHHSSKDKDKPEKKRSKSKSESKRRESVDNTRYRDLPSPPIQTDPNFTTVDRESSGGTSKGGDDSGIAEETAESERHDLEAHLGSFDAQPAVSAAPEPALVPQDENELPKRPTTSAARPQTALGRPGTAAARPAPPKIKKTKVMDLDPTAVSSQSAAMDKAVVLMEETEDAKPQPGAPTADDFIVEEEDEPVLVSNAVGADINDLQHGGDHGQLVNRIIANTRKLEEDAGALNEPSAFYDLSEQKKMRAEVETVQRALQATAQSTNPLAHSLDFVVEDFDLMLREIEENRKVTAEYDQQLQNKTISQGAEVVSMTSMLRSLNGEIRDVQAQIARTTAKILENESDFKNLNANIDADFNHSERRVMLWKMCTELLIRNNLFQIIQSLVQDYRDVNPLTKTVALRSHFSIYWDVLFIALDRYKRDVDRDHFDYMFEAEFQKLPVPIQKLLDTPDRAPKSGTICCRRIFLPLDMH</sequence>
<dbReference type="GO" id="GO:0030992">
    <property type="term" value="C:intraciliary transport particle B"/>
    <property type="evidence" value="ECO:0007669"/>
    <property type="project" value="TreeGrafter"/>
</dbReference>
<evidence type="ECO:0000256" key="6">
    <source>
        <dbReference type="ARBA" id="ARBA00023212"/>
    </source>
</evidence>
<proteinExistence type="inferred from homology"/>
<dbReference type="Pfam" id="PF10243">
    <property type="entry name" value="MIP-T3"/>
    <property type="match status" value="1"/>
</dbReference>
<keyword evidence="7" id="KW-0966">Cell projection</keyword>
<evidence type="ECO:0000313" key="13">
    <source>
        <dbReference type="WBParaSite" id="Pan_g3517.t1"/>
    </source>
</evidence>
<keyword evidence="6" id="KW-0206">Cytoskeleton</keyword>
<name>A0A7E4ZYR6_PANRE</name>
<dbReference type="GO" id="GO:0008017">
    <property type="term" value="F:microtubule binding"/>
    <property type="evidence" value="ECO:0007669"/>
    <property type="project" value="InterPro"/>
</dbReference>
<dbReference type="InterPro" id="IPR042576">
    <property type="entry name" value="TRAF3IP1_N_sf"/>
</dbReference>
<evidence type="ECO:0000256" key="9">
    <source>
        <dbReference type="SAM" id="MobiDB-lite"/>
    </source>
</evidence>
<dbReference type="GO" id="GO:0060271">
    <property type="term" value="P:cilium assembly"/>
    <property type="evidence" value="ECO:0007669"/>
    <property type="project" value="TreeGrafter"/>
</dbReference>
<dbReference type="AlphaFoldDB" id="A0A7E4ZYR6"/>
<dbReference type="PANTHER" id="PTHR31363:SF0">
    <property type="entry name" value="TRAF3-INTERACTING PROTEIN 1"/>
    <property type="match status" value="1"/>
</dbReference>
<evidence type="ECO:0000256" key="4">
    <source>
        <dbReference type="ARBA" id="ARBA00022794"/>
    </source>
</evidence>
<dbReference type="InterPro" id="IPR018799">
    <property type="entry name" value="TRAF3IP1"/>
</dbReference>
<evidence type="ECO:0000259" key="10">
    <source>
        <dbReference type="Pfam" id="PF10243"/>
    </source>
</evidence>
<evidence type="ECO:0000259" key="11">
    <source>
        <dbReference type="Pfam" id="PF17749"/>
    </source>
</evidence>
<keyword evidence="3" id="KW-0963">Cytoplasm</keyword>
<evidence type="ECO:0000256" key="7">
    <source>
        <dbReference type="ARBA" id="ARBA00023273"/>
    </source>
</evidence>
<dbReference type="WBParaSite" id="Pan_g3517.t1">
    <property type="protein sequence ID" value="Pan_g3517.t1"/>
    <property type="gene ID" value="Pan_g3517"/>
</dbReference>
<keyword evidence="5" id="KW-0175">Coiled coil</keyword>
<feature type="domain" description="TRAF3-interacting protein 1 C-terminal" evidence="11">
    <location>
        <begin position="401"/>
        <end position="541"/>
    </location>
</feature>
<comment type="subcellular location">
    <subcellularLocation>
        <location evidence="2">Cytoplasm</location>
        <location evidence="2">Cytoskeleton</location>
        <location evidence="2">Cilium axoneme</location>
    </subcellularLocation>
    <subcellularLocation>
        <location evidence="1">Cytoplasm</location>
        <location evidence="1">Cytoskeleton</location>
        <location evidence="1">Cilium basal body</location>
    </subcellularLocation>
</comment>
<dbReference type="PANTHER" id="PTHR31363">
    <property type="entry name" value="TRAF3-INTERACTING PROTEIN 1"/>
    <property type="match status" value="1"/>
</dbReference>
<evidence type="ECO:0000256" key="8">
    <source>
        <dbReference type="ARBA" id="ARBA00043971"/>
    </source>
</evidence>
<feature type="region of interest" description="Disordered" evidence="9">
    <location>
        <begin position="115"/>
        <end position="325"/>
    </location>
</feature>
<feature type="domain" description="TRAF3-interacting protein 1 N-terminal" evidence="10">
    <location>
        <begin position="7"/>
        <end position="114"/>
    </location>
</feature>
<dbReference type="GO" id="GO:0070507">
    <property type="term" value="P:regulation of microtubule cytoskeleton organization"/>
    <property type="evidence" value="ECO:0007669"/>
    <property type="project" value="TreeGrafter"/>
</dbReference>
<dbReference type="InterPro" id="IPR041476">
    <property type="entry name" value="TRAF3IP1_C"/>
</dbReference>
<dbReference type="GO" id="GO:0005930">
    <property type="term" value="C:axoneme"/>
    <property type="evidence" value="ECO:0007669"/>
    <property type="project" value="UniProtKB-SubCell"/>
</dbReference>
<evidence type="ECO:0000256" key="3">
    <source>
        <dbReference type="ARBA" id="ARBA00022490"/>
    </source>
</evidence>
<dbReference type="GO" id="GO:0036064">
    <property type="term" value="C:ciliary basal body"/>
    <property type="evidence" value="ECO:0007669"/>
    <property type="project" value="TreeGrafter"/>
</dbReference>
<reference evidence="13" key="2">
    <citation type="submission" date="2020-10" db="UniProtKB">
        <authorList>
            <consortium name="WormBaseParasite"/>
        </authorList>
    </citation>
    <scope>IDENTIFICATION</scope>
</reference>
<dbReference type="Gene3D" id="1.10.418.50">
    <property type="entry name" value="Microtubule-binding protein MIP-T3"/>
    <property type="match status" value="1"/>
</dbReference>
<accession>A0A7E4ZYR6</accession>
<protein>
    <submittedName>
        <fullName evidence="13">TRAF3-interacting protein 1</fullName>
    </submittedName>
</protein>
<evidence type="ECO:0000256" key="5">
    <source>
        <dbReference type="ARBA" id="ARBA00023054"/>
    </source>
</evidence>
<evidence type="ECO:0000313" key="12">
    <source>
        <dbReference type="Proteomes" id="UP000492821"/>
    </source>
</evidence>
<feature type="compositionally biased region" description="Low complexity" evidence="9">
    <location>
        <begin position="116"/>
        <end position="125"/>
    </location>
</feature>
<evidence type="ECO:0000256" key="1">
    <source>
        <dbReference type="ARBA" id="ARBA00004120"/>
    </source>
</evidence>
<keyword evidence="4" id="KW-0970">Cilium biogenesis/degradation</keyword>
<dbReference type="GO" id="GO:0042073">
    <property type="term" value="P:intraciliary transport"/>
    <property type="evidence" value="ECO:0007669"/>
    <property type="project" value="TreeGrafter"/>
</dbReference>
<dbReference type="InterPro" id="IPR040468">
    <property type="entry name" value="TRAF3IP1_N"/>
</dbReference>